<dbReference type="Proteomes" id="UP000075609">
    <property type="component" value="Unassembled WGS sequence"/>
</dbReference>
<evidence type="ECO:0000313" key="1">
    <source>
        <dbReference type="EMBL" id="KYN82711.1"/>
    </source>
</evidence>
<proteinExistence type="predicted"/>
<evidence type="ECO:0008006" key="3">
    <source>
        <dbReference type="Google" id="ProtNLM"/>
    </source>
</evidence>
<reference evidence="1 2" key="1">
    <citation type="submission" date="2015-12" db="EMBL/GenBank/DDBJ databases">
        <authorList>
            <person name="Tarr C.L."/>
            <person name="Gladney L.M."/>
        </authorList>
    </citation>
    <scope>NUCLEOTIDE SEQUENCE [LARGE SCALE GENOMIC DNA]</scope>
    <source>
        <strain evidence="1 2">1048-83</strain>
    </source>
</reference>
<organism evidence="1 2">
    <name type="scientific">Vibrio cidicii</name>
    <dbReference type="NCBI Taxonomy" id="1763883"/>
    <lineage>
        <taxon>Bacteria</taxon>
        <taxon>Pseudomonadati</taxon>
        <taxon>Pseudomonadota</taxon>
        <taxon>Gammaproteobacteria</taxon>
        <taxon>Vibrionales</taxon>
        <taxon>Vibrionaceae</taxon>
        <taxon>Vibrio</taxon>
    </lineage>
</organism>
<keyword evidence="2" id="KW-1185">Reference proteome</keyword>
<dbReference type="EMBL" id="LOBP01000173">
    <property type="protein sequence ID" value="KYN82711.1"/>
    <property type="molecule type" value="Genomic_DNA"/>
</dbReference>
<protein>
    <recommendedName>
        <fullName evidence="3">Transposase</fullName>
    </recommendedName>
</protein>
<gene>
    <name evidence="1" type="ORF">ATY35_05495</name>
</gene>
<evidence type="ECO:0000313" key="2">
    <source>
        <dbReference type="Proteomes" id="UP000075609"/>
    </source>
</evidence>
<name>A0ABR5VXY9_9VIBR</name>
<sequence length="117" mass="13069">MICDKTNHYKPTSKKTPHDYSRMPICASYSTEIDALFGVGARKVFSLARSNHRLASVLAGVLMTFNHGWMGVTSMPNAIQPPLKPMRSHRAKQSLSRIASKIRFLELANRILRGAQS</sequence>
<accession>A0ABR5VXY9</accession>
<comment type="caution">
    <text evidence="1">The sequence shown here is derived from an EMBL/GenBank/DDBJ whole genome shotgun (WGS) entry which is preliminary data.</text>
</comment>